<reference evidence="7 8" key="1">
    <citation type="submission" date="2016-10" db="EMBL/GenBank/DDBJ databases">
        <authorList>
            <person name="de Groot N.N."/>
        </authorList>
    </citation>
    <scope>NUCLEOTIDE SEQUENCE [LARGE SCALE GENOMIC DNA]</scope>
    <source>
        <strain evidence="7 8">CGMCC 1.3442</strain>
    </source>
</reference>
<dbReference type="CDD" id="cd01392">
    <property type="entry name" value="HTH_LacI"/>
    <property type="match status" value="1"/>
</dbReference>
<gene>
    <name evidence="7" type="ORF">SAMN05216498_2476</name>
</gene>
<dbReference type="SUPFAM" id="SSF53822">
    <property type="entry name" value="Periplasmic binding protein-like I"/>
    <property type="match status" value="1"/>
</dbReference>
<dbReference type="Pfam" id="PF00356">
    <property type="entry name" value="LacI"/>
    <property type="match status" value="1"/>
</dbReference>
<accession>A0A1H0C1R4</accession>
<evidence type="ECO:0000259" key="5">
    <source>
        <dbReference type="PROSITE" id="PS50932"/>
    </source>
</evidence>
<dbReference type="PANTHER" id="PTHR30146">
    <property type="entry name" value="LACI-RELATED TRANSCRIPTIONAL REPRESSOR"/>
    <property type="match status" value="1"/>
</dbReference>
<dbReference type="PANTHER" id="PTHR30146:SF148">
    <property type="entry name" value="HTH-TYPE TRANSCRIPTIONAL REPRESSOR PURR-RELATED"/>
    <property type="match status" value="1"/>
</dbReference>
<dbReference type="InterPro" id="IPR000843">
    <property type="entry name" value="HTH_LacI"/>
</dbReference>
<evidence type="ECO:0000256" key="2">
    <source>
        <dbReference type="ARBA" id="ARBA00023015"/>
    </source>
</evidence>
<evidence type="ECO:0000256" key="1">
    <source>
        <dbReference type="ARBA" id="ARBA00022491"/>
    </source>
</evidence>
<dbReference type="PROSITE" id="PS50932">
    <property type="entry name" value="HTH_LACI_2"/>
    <property type="match status" value="1"/>
</dbReference>
<dbReference type="InterPro" id="IPR010982">
    <property type="entry name" value="Lambda_DNA-bd_dom_sf"/>
</dbReference>
<dbReference type="Gene3D" id="3.40.50.2300">
    <property type="match status" value="2"/>
</dbReference>
<dbReference type="CDD" id="cd19977">
    <property type="entry name" value="PBP1_EndR-like"/>
    <property type="match status" value="1"/>
</dbReference>
<dbReference type="Gene3D" id="1.10.260.40">
    <property type="entry name" value="lambda repressor-like DNA-binding domains"/>
    <property type="match status" value="1"/>
</dbReference>
<keyword evidence="2" id="KW-0805">Transcription regulation</keyword>
<dbReference type="AlphaFoldDB" id="A0A1H0C1R4"/>
<dbReference type="EMBL" id="FNIG01000005">
    <property type="protein sequence ID" value="SDN51821.1"/>
    <property type="molecule type" value="Genomic_DNA"/>
</dbReference>
<evidence type="ECO:0000256" key="4">
    <source>
        <dbReference type="ARBA" id="ARBA00023163"/>
    </source>
</evidence>
<keyword evidence="3" id="KW-0238">DNA-binding</keyword>
<dbReference type="InterPro" id="IPR001387">
    <property type="entry name" value="Cro/C1-type_HTH"/>
</dbReference>
<protein>
    <submittedName>
        <fullName evidence="7">LacI family transcriptional regulator, kdg operon repressor</fullName>
    </submittedName>
</protein>
<dbReference type="InterPro" id="IPR028082">
    <property type="entry name" value="Peripla_BP_I"/>
</dbReference>
<dbReference type="InterPro" id="IPR046335">
    <property type="entry name" value="LacI/GalR-like_sensor"/>
</dbReference>
<proteinExistence type="predicted"/>
<dbReference type="SMART" id="SM00354">
    <property type="entry name" value="HTH_LACI"/>
    <property type="match status" value="1"/>
</dbReference>
<keyword evidence="1" id="KW-0678">Repressor</keyword>
<dbReference type="STRING" id="237069.SAMN05216498_2476"/>
<name>A0A1H0C1R4_9BACI</name>
<organism evidence="7 8">
    <name type="scientific">Tenuibacillus multivorans</name>
    <dbReference type="NCBI Taxonomy" id="237069"/>
    <lineage>
        <taxon>Bacteria</taxon>
        <taxon>Bacillati</taxon>
        <taxon>Bacillota</taxon>
        <taxon>Bacilli</taxon>
        <taxon>Bacillales</taxon>
        <taxon>Bacillaceae</taxon>
        <taxon>Tenuibacillus</taxon>
    </lineage>
</organism>
<dbReference type="PROSITE" id="PS00356">
    <property type="entry name" value="HTH_LACI_1"/>
    <property type="match status" value="1"/>
</dbReference>
<keyword evidence="8" id="KW-1185">Reference proteome</keyword>
<evidence type="ECO:0000313" key="8">
    <source>
        <dbReference type="Proteomes" id="UP000199334"/>
    </source>
</evidence>
<dbReference type="GO" id="GO:0000976">
    <property type="term" value="F:transcription cis-regulatory region binding"/>
    <property type="evidence" value="ECO:0007669"/>
    <property type="project" value="TreeGrafter"/>
</dbReference>
<sequence length="337" mass="38123">MSHKMRTITIKDVAELANVSKSTVSQYLNKRYDYMGEATKQRIKEAIEELGYQPNIVARSLKQKSSTTIGVIVANILHEFSTQIIRAIEDQCHELDFHIIVCNADDNPYKEKNYIDMLRAKQVDGLIVFPTSDNVELYQELLRQGMPIVFIDRLVSNVDVNTIMLANEDASKFAVDEFVKKQHERIGIVTTSTVNNVSPRVERVNGYLKALETHGIPVRSEYIISAELDKVQDELDQMMKLKDPPKAILAGNDLTLIEILKYVKEHNISIPDDLSLIGVDDVSFAEIYNPSITTVAQPTFRMGKQAAEVLINQIKNGGDEERQVFRFGPKLIPRQSS</sequence>
<evidence type="ECO:0000259" key="6">
    <source>
        <dbReference type="PROSITE" id="PS50943"/>
    </source>
</evidence>
<dbReference type="PRINTS" id="PR00036">
    <property type="entry name" value="HTHLACI"/>
</dbReference>
<feature type="domain" description="HTH cro/C1-type" evidence="6">
    <location>
        <begin position="4"/>
        <end position="32"/>
    </location>
</feature>
<keyword evidence="4" id="KW-0804">Transcription</keyword>
<dbReference type="SUPFAM" id="SSF47413">
    <property type="entry name" value="lambda repressor-like DNA-binding domains"/>
    <property type="match status" value="1"/>
</dbReference>
<dbReference type="Pfam" id="PF13377">
    <property type="entry name" value="Peripla_BP_3"/>
    <property type="match status" value="1"/>
</dbReference>
<evidence type="ECO:0000313" key="7">
    <source>
        <dbReference type="EMBL" id="SDN51821.1"/>
    </source>
</evidence>
<feature type="domain" description="HTH lacI-type" evidence="5">
    <location>
        <begin position="8"/>
        <end position="63"/>
    </location>
</feature>
<evidence type="ECO:0000256" key="3">
    <source>
        <dbReference type="ARBA" id="ARBA00023125"/>
    </source>
</evidence>
<dbReference type="PROSITE" id="PS50943">
    <property type="entry name" value="HTH_CROC1"/>
    <property type="match status" value="1"/>
</dbReference>
<dbReference type="GO" id="GO:0003700">
    <property type="term" value="F:DNA-binding transcription factor activity"/>
    <property type="evidence" value="ECO:0007669"/>
    <property type="project" value="TreeGrafter"/>
</dbReference>
<dbReference type="Proteomes" id="UP000199334">
    <property type="component" value="Unassembled WGS sequence"/>
</dbReference>